<feature type="signal peptide" evidence="4">
    <location>
        <begin position="1"/>
        <end position="21"/>
    </location>
</feature>
<evidence type="ECO:0000313" key="5">
    <source>
        <dbReference type="EMBL" id="KAG5684167.1"/>
    </source>
</evidence>
<name>A0A9J6CQL1_POLVA</name>
<feature type="chain" id="PRO_5039953271" evidence="4">
    <location>
        <begin position="22"/>
        <end position="2351"/>
    </location>
</feature>
<dbReference type="PANTHER" id="PTHR22918">
    <property type="entry name" value="SEMINAL PLASMA PROTEIN"/>
    <property type="match status" value="1"/>
</dbReference>
<keyword evidence="4" id="KW-0732">Signal</keyword>
<dbReference type="GO" id="GO:0005576">
    <property type="term" value="C:extracellular region"/>
    <property type="evidence" value="ECO:0007669"/>
    <property type="project" value="UniProtKB-SubCell"/>
</dbReference>
<dbReference type="GO" id="GO:0009986">
    <property type="term" value="C:cell surface"/>
    <property type="evidence" value="ECO:0007669"/>
    <property type="project" value="TreeGrafter"/>
</dbReference>
<comment type="caution">
    <text evidence="5">The sequence shown here is derived from an EMBL/GenBank/DDBJ whole genome shotgun (WGS) entry which is preliminary data.</text>
</comment>
<gene>
    <name evidence="5" type="ORF">PVAND_013408</name>
</gene>
<protein>
    <submittedName>
        <fullName evidence="5">Uncharacterized protein</fullName>
    </submittedName>
</protein>
<evidence type="ECO:0000256" key="2">
    <source>
        <dbReference type="ARBA" id="ARBA00022525"/>
    </source>
</evidence>
<keyword evidence="3" id="KW-0175">Coiled coil</keyword>
<proteinExistence type="predicted"/>
<dbReference type="EMBL" id="JADBJN010000001">
    <property type="protein sequence ID" value="KAG5684167.1"/>
    <property type="molecule type" value="Genomic_DNA"/>
</dbReference>
<evidence type="ECO:0000313" key="6">
    <source>
        <dbReference type="Proteomes" id="UP001107558"/>
    </source>
</evidence>
<feature type="coiled-coil region" evidence="3">
    <location>
        <begin position="609"/>
        <end position="650"/>
    </location>
</feature>
<dbReference type="Proteomes" id="UP001107558">
    <property type="component" value="Chromosome 1"/>
</dbReference>
<keyword evidence="2" id="KW-0964">Secreted</keyword>
<dbReference type="OrthoDB" id="6022258at2759"/>
<reference evidence="5" key="1">
    <citation type="submission" date="2021-03" db="EMBL/GenBank/DDBJ databases">
        <title>Chromosome level genome of the anhydrobiotic midge Polypedilum vanderplanki.</title>
        <authorList>
            <person name="Yoshida Y."/>
            <person name="Kikawada T."/>
            <person name="Gusev O."/>
        </authorList>
    </citation>
    <scope>NUCLEOTIDE SEQUENCE</scope>
    <source>
        <strain evidence="5">NIAS01</strain>
        <tissue evidence="5">Whole body or cell culture</tissue>
    </source>
</reference>
<keyword evidence="6" id="KW-1185">Reference proteome</keyword>
<comment type="subcellular location">
    <subcellularLocation>
        <location evidence="1">Secreted</location>
    </subcellularLocation>
</comment>
<dbReference type="GO" id="GO:0008201">
    <property type="term" value="F:heparin binding"/>
    <property type="evidence" value="ECO:0007669"/>
    <property type="project" value="TreeGrafter"/>
</dbReference>
<organism evidence="5 6">
    <name type="scientific">Polypedilum vanderplanki</name>
    <name type="common">Sleeping chironomid midge</name>
    <dbReference type="NCBI Taxonomy" id="319348"/>
    <lineage>
        <taxon>Eukaryota</taxon>
        <taxon>Metazoa</taxon>
        <taxon>Ecdysozoa</taxon>
        <taxon>Arthropoda</taxon>
        <taxon>Hexapoda</taxon>
        <taxon>Insecta</taxon>
        <taxon>Pterygota</taxon>
        <taxon>Neoptera</taxon>
        <taxon>Endopterygota</taxon>
        <taxon>Diptera</taxon>
        <taxon>Nematocera</taxon>
        <taxon>Chironomoidea</taxon>
        <taxon>Chironomidae</taxon>
        <taxon>Chironominae</taxon>
        <taxon>Polypedilum</taxon>
        <taxon>Polypedilum</taxon>
    </lineage>
</organism>
<sequence>MLIKNSAIILWIIICLSSIKCEKSKLDEDERVETVDKLREELQQLNKLPDTTPRILSNQTLIDINALKNEILKSPRINIEFSTNLTKMLKDAEHKKEPIVGVYIPSDEDDQFIEEKESNFQNNPKLNESFQPNDDEIKLLTKLKHSESNMHNLYRENLVIRSIQEQFAFKIGTNVEEWKTLLLEKEVALIGKSKNSIILAIGSEKIYEVVDEIPMNNTTLDAASIEALKLWDYEKNEIKNLIALSINGEIIWYELKDKKLIENNRWSIMKRIDRMSYFQHDGSDLMMITVIDDQNRAEVQFIEFNFSTKEFTLVQVFKLPNLPKSIACLDVGKDLIVAFTQESHIKIYRHQITKFEKGKFSLLKTIDTANVSVISGFRVGGYSYLAIGGDQPQILRYSNGDFEPQSILSQTFGNVEEFLPIPIKIYRDDMVLLVQHRIKFRSHSVIVVDALIWNGIAFESALSIPCKVIAKPDAAGFTCMLDFEREEGLLGASFILEEKNNSFYIVMPRHEAHSGLFRINYEIVEAEDPLIKEMEQIKRAIELINEMIDNENSLKEQIDEVFKSYINPKDDFDFENLEIDELNTDIIHFDGNVLLESERIEFLDTSYTREDFIANLDELEKTLLEDEEKLRQINADVNKIIRKNRQTENQNNLDDSQIYYFGPYVNNGQFDAKTIRILPQDEQPKNVRRQKREDIDSIGDKIMSNFQTERLIVEKINGIPVSDILFLENDGELHVPNNNIIFDESIHVENVSLTNDGQVNGVDLGREILAIDSKFFPKNLTFENVQIDHLEINKLNEIPVDIDSLRNITVDIQDKLPSLSAKIANMQQNLTIETINGIDWKELTSKLISKVSNTDVHNLTVNGNIWIVDDESELNIEKLNFLSFPNEYVLKAMGQESTVITGKKSFNGNLASSEIDTGGTINGISSFDMITLDQEQTISTETTFNVMEVNKKLEVHGTIAGQKLDEFLPNPTLEFSNEIPAACTFKELIVDGLVKIENSFNNNDLETILSDVVYEVDSNDEEEVSIEAPKIFNEIDVSEDVLIPSNFINNIKLDNIMTLNGEEIATFDKLFGKVLFSDLNIDGLFDGINVTDLDMNSIKTFGDQYIQTPILISKHVDASSLDIKHSLNKIPASNFYSVNEPIILPENMQVAIQNLTVSNLTLKDDIVGTGAFGNLDLNNFPLFHMSKSIEQNIQAPVSINSLITKNVFEGNSINDMSFNVFKEYMKGLKDFKKLLLSGNYKLDNLIIDGNVILESINEKDFNSIANNVIWLNKPNEIEAKIKFLDGIEINERLIIDGRINNKNFSDFINNWISSTENPIKINADKFINNVHVSSNLQLSTINEINFEDILKKSDIIESDKLNIHGIVKANKIIAKNYFNHESVKNFENIYKLNSSTGALTINADVKFNGNLKVKNLNTPFLNRDNTTEIFENMVKRDDPEIHIKGALSFEKDVMTEQGVHIDNFNDIDMQNLMANLIILRSSEINNIYSNITFMNDVFAPLVGLRGNLSTDLISTCNITEWIHHAKNINLNIFLPGKFKADSRMINASNIIIRKLNGIYFDHIFTLHTDQSFDYRFYVKDSVQVREPLIVTGKINERNIKIERDNTVMLNEKDQIIFTDLILPGANVVKGVTINGLVNSKDINKIATLDSSLLLDSSLAFSSLEAISLISEDRISGTNFTKWYENVVWKNGKDLQIINGNWKIEKILLNEDVIGNGLINKRSINEIEKNLKINVNAIQMIISNYSEGYPNMCKKLQYNAENFAQKSIYVLKYFEIDFKITELQKIFSYFAFQTDSKNYLLINTKCTTQIYEWNKFDEKFIRLASVETGVIYNWVKLESDTSKRGRGGVFIITNSKIKADGLCEHGGLNSWKFINDKLVHIKTISSDDDVVDLHVDSTNMNSFYALTNADYVINLNAFGVILQQWKLPTDSSLYRFLPSGLHYGLNLSNGRRIISINIKNNANSPFSRQRRFLYNVTKTDSTENDSVIFTLKRPEISFKDDRKNSIPTIPSKTIKTSSNQVDFITKVKKAGEVIRSSFNIKNETIDNLKSAVTKSKFDLKQTNPYSTNKLLFVINSPNITTFMQNISSTMKQRISSNNEFFDKWFKINDGNNTIDNSTDNTTDILTESETQTTTLPSVEITTSNEFTLTPRILMPHDEDELSLQQNSSSNENTSFVVNLENERLIHAVPIQGSGMSYMENNFIGEVTVLYVGVNNNKRPLYAVKKERDSFIKGNNFIEIYSDIIEGRVFQYIQCTNPSNIVALHFRDETLLAFIESHKEVQIFIYRGIEGFTFFRKISLPTEVFFMSSLVLPPKLNYKCDNHYLVMKTEKELIFMRVKIDGNCGIPKVKCNL</sequence>
<accession>A0A9J6CQL1</accession>
<evidence type="ECO:0000256" key="4">
    <source>
        <dbReference type="SAM" id="SignalP"/>
    </source>
</evidence>
<evidence type="ECO:0000256" key="3">
    <source>
        <dbReference type="SAM" id="Coils"/>
    </source>
</evidence>
<evidence type="ECO:0000256" key="1">
    <source>
        <dbReference type="ARBA" id="ARBA00004613"/>
    </source>
</evidence>
<dbReference type="PANTHER" id="PTHR22918:SF6">
    <property type="entry name" value="EG:8D8.1 PROTEIN-RELATED"/>
    <property type="match status" value="1"/>
</dbReference>
<dbReference type="InterPro" id="IPR051666">
    <property type="entry name" value="SP_Capacitation_Regulator"/>
</dbReference>